<accession>A0A2K8JM80</accession>
<dbReference type="AlphaFoldDB" id="A0A2K8JM80"/>
<feature type="chain" id="PRO_5014622786" evidence="1">
    <location>
        <begin position="20"/>
        <end position="84"/>
    </location>
</feature>
<reference evidence="2" key="1">
    <citation type="submission" date="2016-10" db="EMBL/GenBank/DDBJ databases">
        <title>The assassin bug Pristhesancus plagipennis produces two different types of venom.</title>
        <authorList>
            <person name="Walker A.A."/>
            <person name="Herzig V."/>
            <person name="Jin J."/>
            <person name="Fry B.G."/>
            <person name="King G.F."/>
        </authorList>
    </citation>
    <scope>NUCLEOTIDE SEQUENCE</scope>
    <source>
        <tissue evidence="2">Venom/labial glands</tissue>
    </source>
</reference>
<protein>
    <submittedName>
        <fullName evidence="2">Secreted Defensin-like peptide</fullName>
    </submittedName>
</protein>
<keyword evidence="1" id="KW-0732">Signal</keyword>
<proteinExistence type="evidence at transcript level"/>
<feature type="signal peptide" evidence="1">
    <location>
        <begin position="1"/>
        <end position="19"/>
    </location>
</feature>
<evidence type="ECO:0000313" key="2">
    <source>
        <dbReference type="EMBL" id="ATU82751.1"/>
    </source>
</evidence>
<sequence>MKCTLAFLTLCMFAAVAYTLPVEEEDELDQYLQGVGLIETVGGLTETEAGEISEIITPHVVPANVFKKWCICRTKKAKWCLCRG</sequence>
<name>A0A2K8JM80_PRIPG</name>
<organism evidence="2">
    <name type="scientific">Pristhesancus plagipennis</name>
    <name type="common">Common assassin bug</name>
    <dbReference type="NCBI Taxonomy" id="1955184"/>
    <lineage>
        <taxon>Eukaryota</taxon>
        <taxon>Metazoa</taxon>
        <taxon>Ecdysozoa</taxon>
        <taxon>Arthropoda</taxon>
        <taxon>Hexapoda</taxon>
        <taxon>Insecta</taxon>
        <taxon>Pterygota</taxon>
        <taxon>Neoptera</taxon>
        <taxon>Paraneoptera</taxon>
        <taxon>Hemiptera</taxon>
        <taxon>Heteroptera</taxon>
        <taxon>Panheteroptera</taxon>
        <taxon>Cimicomorpha</taxon>
        <taxon>Reduviidae</taxon>
        <taxon>Harpactorinae</taxon>
        <taxon>Harpactorini</taxon>
        <taxon>Pristhesancus</taxon>
    </lineage>
</organism>
<dbReference type="EMBL" id="KY031000">
    <property type="protein sequence ID" value="ATU82751.1"/>
    <property type="molecule type" value="mRNA"/>
</dbReference>
<evidence type="ECO:0000256" key="1">
    <source>
        <dbReference type="SAM" id="SignalP"/>
    </source>
</evidence>